<dbReference type="SUPFAM" id="SSF51445">
    <property type="entry name" value="(Trans)glycosidases"/>
    <property type="match status" value="1"/>
</dbReference>
<proteinExistence type="predicted"/>
<dbReference type="GO" id="GO:0005975">
    <property type="term" value="P:carbohydrate metabolic process"/>
    <property type="evidence" value="ECO:0007669"/>
    <property type="project" value="InterPro"/>
</dbReference>
<dbReference type="CDD" id="cd11338">
    <property type="entry name" value="AmyAc_CMD"/>
    <property type="match status" value="1"/>
</dbReference>
<dbReference type="AlphaFoldDB" id="X1IA58"/>
<name>X1IA58_9ZZZZ</name>
<dbReference type="InterPro" id="IPR017853">
    <property type="entry name" value="GH"/>
</dbReference>
<feature type="domain" description="Glycosyl hydrolase family 13 catalytic" evidence="3">
    <location>
        <begin position="18"/>
        <end position="283"/>
    </location>
</feature>
<organism evidence="4">
    <name type="scientific">marine sediment metagenome</name>
    <dbReference type="NCBI Taxonomy" id="412755"/>
    <lineage>
        <taxon>unclassified sequences</taxon>
        <taxon>metagenomes</taxon>
        <taxon>ecological metagenomes</taxon>
    </lineage>
</organism>
<dbReference type="PANTHER" id="PTHR10357:SF210">
    <property type="entry name" value="MALTODEXTRIN GLUCOSIDASE"/>
    <property type="match status" value="1"/>
</dbReference>
<evidence type="ECO:0000256" key="2">
    <source>
        <dbReference type="ARBA" id="ARBA00023295"/>
    </source>
</evidence>
<keyword evidence="1" id="KW-0378">Hydrolase</keyword>
<evidence type="ECO:0000259" key="3">
    <source>
        <dbReference type="SMART" id="SM00642"/>
    </source>
</evidence>
<accession>X1IA58</accession>
<gene>
    <name evidence="4" type="ORF">S03H2_34278</name>
</gene>
<dbReference type="PANTHER" id="PTHR10357">
    <property type="entry name" value="ALPHA-AMYLASE FAMILY MEMBER"/>
    <property type="match status" value="1"/>
</dbReference>
<dbReference type="EMBL" id="BARU01020905">
    <property type="protein sequence ID" value="GAH54448.1"/>
    <property type="molecule type" value="Genomic_DNA"/>
</dbReference>
<feature type="non-terminal residue" evidence="4">
    <location>
        <position position="1"/>
    </location>
</feature>
<dbReference type="Pfam" id="PF00128">
    <property type="entry name" value="Alpha-amylase"/>
    <property type="match status" value="1"/>
</dbReference>
<evidence type="ECO:0000313" key="4">
    <source>
        <dbReference type="EMBL" id="GAH54448.1"/>
    </source>
</evidence>
<dbReference type="GO" id="GO:0016798">
    <property type="term" value="F:hydrolase activity, acting on glycosyl bonds"/>
    <property type="evidence" value="ECO:0007669"/>
    <property type="project" value="UniProtKB-KW"/>
</dbReference>
<evidence type="ECO:0000256" key="1">
    <source>
        <dbReference type="ARBA" id="ARBA00022801"/>
    </source>
</evidence>
<protein>
    <recommendedName>
        <fullName evidence="3">Glycosyl hydrolase family 13 catalytic domain-containing protein</fullName>
    </recommendedName>
</protein>
<comment type="caution">
    <text evidence="4">The sequence shown here is derived from an EMBL/GenBank/DDBJ whole genome shotgun (WGS) entry which is preliminary data.</text>
</comment>
<sequence length="285" mass="33888">NKMNFKSPDWVQDTIFYQIFPDRFYNGNPDNDSKNICKWEDMPTRDNFFGGDLEGIIFKLPYLEELGINALYLNPIFKSPSNHKYNITDYYEVDPNFGNKDSLKRLVKELHQRQIRIILDGVFNHCGNTFWAFQDVIEKGAKSKYKDWFIIKSYPIVKYPEPNYRCWMGTSSMPEFNTDIPEVREYLLKVVKYWIKEANIDGWRLDTVEYMDPSFVKQIREAAKEIKKDAYVMGEVMGVATSWFKSKSLDAVMNYKLRDLIIDFFIKKIINATEFNQQIYNFRKT</sequence>
<dbReference type="SMART" id="SM00642">
    <property type="entry name" value="Aamy"/>
    <property type="match status" value="1"/>
</dbReference>
<dbReference type="Gene3D" id="3.20.20.80">
    <property type="entry name" value="Glycosidases"/>
    <property type="match status" value="1"/>
</dbReference>
<keyword evidence="2" id="KW-0326">Glycosidase</keyword>
<dbReference type="InterPro" id="IPR006047">
    <property type="entry name" value="GH13_cat_dom"/>
</dbReference>
<reference evidence="4" key="1">
    <citation type="journal article" date="2014" name="Front. Microbiol.">
        <title>High frequency of phylogenetically diverse reductive dehalogenase-homologous genes in deep subseafloor sedimentary metagenomes.</title>
        <authorList>
            <person name="Kawai M."/>
            <person name="Futagami T."/>
            <person name="Toyoda A."/>
            <person name="Takaki Y."/>
            <person name="Nishi S."/>
            <person name="Hori S."/>
            <person name="Arai W."/>
            <person name="Tsubouchi T."/>
            <person name="Morono Y."/>
            <person name="Uchiyama I."/>
            <person name="Ito T."/>
            <person name="Fujiyama A."/>
            <person name="Inagaki F."/>
            <person name="Takami H."/>
        </authorList>
    </citation>
    <scope>NUCLEOTIDE SEQUENCE</scope>
    <source>
        <strain evidence="4">Expedition CK06-06</strain>
    </source>
</reference>
<feature type="non-terminal residue" evidence="4">
    <location>
        <position position="285"/>
    </location>
</feature>